<dbReference type="AlphaFoldDB" id="A0A8D8LC97"/>
<reference evidence="2" key="1">
    <citation type="submission" date="2021-05" db="EMBL/GenBank/DDBJ databases">
        <authorList>
            <person name="Alioto T."/>
            <person name="Alioto T."/>
            <person name="Gomez Garrido J."/>
        </authorList>
    </citation>
    <scope>NUCLEOTIDE SEQUENCE</scope>
</reference>
<feature type="region of interest" description="Disordered" evidence="1">
    <location>
        <begin position="41"/>
        <end position="107"/>
    </location>
</feature>
<accession>A0A8D8LC97</accession>
<feature type="compositionally biased region" description="Polar residues" evidence="1">
    <location>
        <begin position="98"/>
        <end position="107"/>
    </location>
</feature>
<name>A0A8D8LC97_CULPI</name>
<evidence type="ECO:0000313" key="2">
    <source>
        <dbReference type="EMBL" id="CAG6602847.1"/>
    </source>
</evidence>
<organism evidence="2">
    <name type="scientific">Culex pipiens</name>
    <name type="common">House mosquito</name>
    <dbReference type="NCBI Taxonomy" id="7175"/>
    <lineage>
        <taxon>Eukaryota</taxon>
        <taxon>Metazoa</taxon>
        <taxon>Ecdysozoa</taxon>
        <taxon>Arthropoda</taxon>
        <taxon>Hexapoda</taxon>
        <taxon>Insecta</taxon>
        <taxon>Pterygota</taxon>
        <taxon>Neoptera</taxon>
        <taxon>Endopterygota</taxon>
        <taxon>Diptera</taxon>
        <taxon>Nematocera</taxon>
        <taxon>Culicoidea</taxon>
        <taxon>Culicidae</taxon>
        <taxon>Culicinae</taxon>
        <taxon>Culicini</taxon>
        <taxon>Culex</taxon>
        <taxon>Culex</taxon>
    </lineage>
</organism>
<dbReference type="EMBL" id="HBUE01015404">
    <property type="protein sequence ID" value="CAG6450312.1"/>
    <property type="molecule type" value="Transcribed_RNA"/>
</dbReference>
<dbReference type="EMBL" id="HBUE01350465">
    <property type="protein sequence ID" value="CAG6602847.1"/>
    <property type="molecule type" value="Transcribed_RNA"/>
</dbReference>
<proteinExistence type="predicted"/>
<sequence length="131" mass="13272">MLTTQPEQICALWSSRKLSVTVVQSKILCSSALFGMVAGGNSGHSSSDLVKHSRQKGRPTPSPESAPSSPEQPAPGSSLTSSSPFSAATSVRGGPISNMATGVASATTVPSSPLEATFLSLPKSGFPSKVV</sequence>
<protein>
    <submittedName>
        <fullName evidence="2">(northern house mosquito) hypothetical protein</fullName>
    </submittedName>
</protein>
<dbReference type="EMBL" id="HBUE01243366">
    <property type="protein sequence ID" value="CAG6550553.1"/>
    <property type="molecule type" value="Transcribed_RNA"/>
</dbReference>
<evidence type="ECO:0000256" key="1">
    <source>
        <dbReference type="SAM" id="MobiDB-lite"/>
    </source>
</evidence>
<feature type="compositionally biased region" description="Low complexity" evidence="1">
    <location>
        <begin position="63"/>
        <end position="90"/>
    </location>
</feature>